<dbReference type="InterPro" id="IPR001283">
    <property type="entry name" value="CRISP-related"/>
</dbReference>
<accession>A0A3P7TB67</accession>
<evidence type="ECO:0000313" key="4">
    <source>
        <dbReference type="WBParaSite" id="HPBE_0000075701-mRNA-1"/>
    </source>
</evidence>
<dbReference type="WBParaSite" id="HPBE_0000075701-mRNA-1">
    <property type="protein sequence ID" value="HPBE_0000075701-mRNA-1"/>
    <property type="gene ID" value="HPBE_0000075701"/>
</dbReference>
<dbReference type="EMBL" id="UZAH01000642">
    <property type="protein sequence ID" value="VDO19140.1"/>
    <property type="molecule type" value="Genomic_DNA"/>
</dbReference>
<dbReference type="PRINTS" id="PR00837">
    <property type="entry name" value="V5TPXLIKE"/>
</dbReference>
<dbReference type="Pfam" id="PF00188">
    <property type="entry name" value="CAP"/>
    <property type="match status" value="1"/>
</dbReference>
<dbReference type="PANTHER" id="PTHR10334">
    <property type="entry name" value="CYSTEINE-RICH SECRETORY PROTEIN-RELATED"/>
    <property type="match status" value="1"/>
</dbReference>
<evidence type="ECO:0000313" key="3">
    <source>
        <dbReference type="Proteomes" id="UP000050761"/>
    </source>
</evidence>
<dbReference type="Proteomes" id="UP000050761">
    <property type="component" value="Unassembled WGS sequence"/>
</dbReference>
<dbReference type="InterPro" id="IPR035940">
    <property type="entry name" value="CAP_sf"/>
</dbReference>
<name>A0A183F3L5_HELPZ</name>
<reference evidence="2 3" key="1">
    <citation type="submission" date="2018-11" db="EMBL/GenBank/DDBJ databases">
        <authorList>
            <consortium name="Pathogen Informatics"/>
        </authorList>
    </citation>
    <scope>NUCLEOTIDE SEQUENCE [LARGE SCALE GENOMIC DNA]</scope>
</reference>
<reference evidence="4" key="2">
    <citation type="submission" date="2019-09" db="UniProtKB">
        <authorList>
            <consortium name="WormBaseParasite"/>
        </authorList>
    </citation>
    <scope>IDENTIFICATION</scope>
</reference>
<dbReference type="CDD" id="cd05380">
    <property type="entry name" value="CAP_euk"/>
    <property type="match status" value="1"/>
</dbReference>
<keyword evidence="3" id="KW-1185">Reference proteome</keyword>
<protein>
    <submittedName>
        <fullName evidence="4">SCP domain-containing protein</fullName>
    </submittedName>
</protein>
<dbReference type="SUPFAM" id="SSF55797">
    <property type="entry name" value="PR-1-like"/>
    <property type="match status" value="1"/>
</dbReference>
<dbReference type="InterPro" id="IPR014044">
    <property type="entry name" value="CAP_dom"/>
</dbReference>
<dbReference type="AlphaFoldDB" id="A0A183F3L5"/>
<organism evidence="3 4">
    <name type="scientific">Heligmosomoides polygyrus</name>
    <name type="common">Parasitic roundworm</name>
    <dbReference type="NCBI Taxonomy" id="6339"/>
    <lineage>
        <taxon>Eukaryota</taxon>
        <taxon>Metazoa</taxon>
        <taxon>Ecdysozoa</taxon>
        <taxon>Nematoda</taxon>
        <taxon>Chromadorea</taxon>
        <taxon>Rhabditida</taxon>
        <taxon>Rhabditina</taxon>
        <taxon>Rhabditomorpha</taxon>
        <taxon>Strongyloidea</taxon>
        <taxon>Heligmosomidae</taxon>
        <taxon>Heligmosomoides</taxon>
    </lineage>
</organism>
<evidence type="ECO:0000259" key="1">
    <source>
        <dbReference type="SMART" id="SM00198"/>
    </source>
</evidence>
<dbReference type="SMART" id="SM00198">
    <property type="entry name" value="SCP"/>
    <property type="match status" value="1"/>
</dbReference>
<dbReference type="OrthoDB" id="5817383at2759"/>
<evidence type="ECO:0000313" key="2">
    <source>
        <dbReference type="EMBL" id="VDO19140.1"/>
    </source>
</evidence>
<feature type="domain" description="SCP" evidence="1">
    <location>
        <begin position="39"/>
        <end position="170"/>
    </location>
</feature>
<gene>
    <name evidence="2" type="ORF">HPBE_LOCUS758</name>
</gene>
<proteinExistence type="predicted"/>
<accession>A0A183F3L5</accession>
<sequence length="195" mass="21659">MKTKVVVDPINRFVIHCSKLCYYMPYRYFILLGVHANIAMKTTIATVIASYDCAAESAAQQHASTCKRKVLPDSGRPGYKENIYRFRNTAASREGAADAAMAEWWDELSRNGMRSDMLFDKATRTRTNGTVTRFTKMAWWSNKSLGCAIQQCRKFYSVVCMYSPGGNNVDNRVYNVGAVCSGCAAVCVNGLCPAP</sequence>
<dbReference type="Gene3D" id="3.40.33.10">
    <property type="entry name" value="CAP"/>
    <property type="match status" value="1"/>
</dbReference>